<evidence type="ECO:0000313" key="3">
    <source>
        <dbReference type="Proteomes" id="UP000183986"/>
    </source>
</evidence>
<protein>
    <recommendedName>
        <fullName evidence="1">EAL domain-containing protein</fullName>
    </recommendedName>
</protein>
<accession>A0A1M2UX10</accession>
<reference evidence="2" key="1">
    <citation type="submission" date="2016-11" db="EMBL/GenBank/DDBJ databases">
        <title>Draft Genome Sequence of Marinobacter hydrocarbonoclasticus strain STW2, a polyaromatic aromatic hydrocarbon degrading and denitrifying bacterium from rhizosphere of Seagrass Enhalus acodoides.</title>
        <authorList>
            <person name="Ling J."/>
            <person name="Dong J."/>
        </authorList>
    </citation>
    <scope>NUCLEOTIDE SEQUENCE [LARGE SCALE GENOMIC DNA]</scope>
    <source>
        <strain evidence="2">STW2</strain>
    </source>
</reference>
<dbReference type="PANTHER" id="PTHR33121">
    <property type="entry name" value="CYCLIC DI-GMP PHOSPHODIESTERASE PDEF"/>
    <property type="match status" value="1"/>
</dbReference>
<dbReference type="InterPro" id="IPR001633">
    <property type="entry name" value="EAL_dom"/>
</dbReference>
<keyword evidence="3" id="KW-1185">Reference proteome</keyword>
<name>A0A1M2UX10_MARNT</name>
<sequence>MHNSIEAIDADERITALQAMIDPNGLELAFQPKFRSSGALAGAEVLVRWPNAVAPWQQPEQFVRLAEQQRMSAALDLHVLSQAITQLKSLPEKTRAHVAPVSVNVSAVSVLEEGFIGSVKQVLASNQFPRLILELTETAPLKCILRASKVFSSLARYGVSLSIDDFLHGHNDLEVLAGLPAREVKIDRKDVSSLHQRSTFQRVSAIITIAKQRNLLVTAEGVENHGQWSLLRSMGCDFCQGFWLAPPMKIQELGSFVENYVAPERVEAMHELRRLASY</sequence>
<feature type="domain" description="EAL" evidence="1">
    <location>
        <begin position="10"/>
        <end position="261"/>
    </location>
</feature>
<dbReference type="EMBL" id="MPKY01000001">
    <property type="protein sequence ID" value="OJS99827.1"/>
    <property type="molecule type" value="Genomic_DNA"/>
</dbReference>
<dbReference type="Pfam" id="PF00563">
    <property type="entry name" value="EAL"/>
    <property type="match status" value="1"/>
</dbReference>
<proteinExistence type="predicted"/>
<dbReference type="OrthoDB" id="9812358at2"/>
<dbReference type="Proteomes" id="UP000183986">
    <property type="component" value="Unassembled WGS sequence"/>
</dbReference>
<dbReference type="SMART" id="SM00052">
    <property type="entry name" value="EAL"/>
    <property type="match status" value="1"/>
</dbReference>
<dbReference type="PROSITE" id="PS50883">
    <property type="entry name" value="EAL"/>
    <property type="match status" value="1"/>
</dbReference>
<dbReference type="AlphaFoldDB" id="A0A1M2UX10"/>
<dbReference type="InterPro" id="IPR050706">
    <property type="entry name" value="Cyclic-di-GMP_PDE-like"/>
</dbReference>
<dbReference type="GO" id="GO:0071111">
    <property type="term" value="F:cyclic-guanylate-specific phosphodiesterase activity"/>
    <property type="evidence" value="ECO:0007669"/>
    <property type="project" value="InterPro"/>
</dbReference>
<dbReference type="InterPro" id="IPR035919">
    <property type="entry name" value="EAL_sf"/>
</dbReference>
<dbReference type="PANTHER" id="PTHR33121:SF70">
    <property type="entry name" value="SIGNALING PROTEIN YKOW"/>
    <property type="match status" value="1"/>
</dbReference>
<dbReference type="CDD" id="cd01948">
    <property type="entry name" value="EAL"/>
    <property type="match status" value="1"/>
</dbReference>
<evidence type="ECO:0000259" key="1">
    <source>
        <dbReference type="PROSITE" id="PS50883"/>
    </source>
</evidence>
<evidence type="ECO:0000313" key="2">
    <source>
        <dbReference type="EMBL" id="OJS99827.1"/>
    </source>
</evidence>
<gene>
    <name evidence="2" type="ORF">BEE62_06830</name>
</gene>
<dbReference type="Gene3D" id="3.20.20.450">
    <property type="entry name" value="EAL domain"/>
    <property type="match status" value="1"/>
</dbReference>
<comment type="caution">
    <text evidence="2">The sequence shown here is derived from an EMBL/GenBank/DDBJ whole genome shotgun (WGS) entry which is preliminary data.</text>
</comment>
<dbReference type="RefSeq" id="WP_072676795.1">
    <property type="nucleotide sequence ID" value="NZ_MPKY01000001.1"/>
</dbReference>
<organism evidence="2 3">
    <name type="scientific">Marinobacter nauticus</name>
    <name type="common">Marinobacter hydrocarbonoclasticus</name>
    <name type="synonym">Marinobacter aquaeolei</name>
    <dbReference type="NCBI Taxonomy" id="2743"/>
    <lineage>
        <taxon>Bacteria</taxon>
        <taxon>Pseudomonadati</taxon>
        <taxon>Pseudomonadota</taxon>
        <taxon>Gammaproteobacteria</taxon>
        <taxon>Pseudomonadales</taxon>
        <taxon>Marinobacteraceae</taxon>
        <taxon>Marinobacter</taxon>
    </lineage>
</organism>
<dbReference type="SUPFAM" id="SSF141868">
    <property type="entry name" value="EAL domain-like"/>
    <property type="match status" value="1"/>
</dbReference>